<evidence type="ECO:0000313" key="1">
    <source>
        <dbReference type="EMBL" id="KAK2598435.1"/>
    </source>
</evidence>
<dbReference type="Proteomes" id="UP001265746">
    <property type="component" value="Unassembled WGS sequence"/>
</dbReference>
<organism evidence="1 2">
    <name type="scientific">Phomopsis amygdali</name>
    <name type="common">Fusicoccum amygdali</name>
    <dbReference type="NCBI Taxonomy" id="1214568"/>
    <lineage>
        <taxon>Eukaryota</taxon>
        <taxon>Fungi</taxon>
        <taxon>Dikarya</taxon>
        <taxon>Ascomycota</taxon>
        <taxon>Pezizomycotina</taxon>
        <taxon>Sordariomycetes</taxon>
        <taxon>Sordariomycetidae</taxon>
        <taxon>Diaporthales</taxon>
        <taxon>Diaporthaceae</taxon>
        <taxon>Diaporthe</taxon>
    </lineage>
</organism>
<dbReference type="AlphaFoldDB" id="A0AAD9S4I9"/>
<reference evidence="1" key="1">
    <citation type="submission" date="2023-06" db="EMBL/GenBank/DDBJ databases">
        <authorList>
            <person name="Noh H."/>
        </authorList>
    </citation>
    <scope>NUCLEOTIDE SEQUENCE</scope>
    <source>
        <strain evidence="1">DUCC20226</strain>
    </source>
</reference>
<accession>A0AAD9S4I9</accession>
<sequence length="169" mass="18514">MPGRAIFIQSSFMLQERSHPQRKKAGAALDQEGTTSVRVALEWPEVPRYLGDCSLYRSLSVKSTSAFLHYAGASWLIPAASWPPSASTADCKVPRFVGNERDRLAPPERSRPWHKRSPISCTTPAKTVGLKRGATNTGCSCMAKIEAKGRILHRALLVGDLYLGILLLP</sequence>
<gene>
    <name evidence="1" type="ORF">N8I77_011853</name>
</gene>
<protein>
    <submittedName>
        <fullName evidence="1">Uncharacterized protein</fullName>
    </submittedName>
</protein>
<dbReference type="EMBL" id="JAUJFL010000008">
    <property type="protein sequence ID" value="KAK2598435.1"/>
    <property type="molecule type" value="Genomic_DNA"/>
</dbReference>
<evidence type="ECO:0000313" key="2">
    <source>
        <dbReference type="Proteomes" id="UP001265746"/>
    </source>
</evidence>
<proteinExistence type="predicted"/>
<keyword evidence="2" id="KW-1185">Reference proteome</keyword>
<name>A0AAD9S4I9_PHOAM</name>
<comment type="caution">
    <text evidence="1">The sequence shown here is derived from an EMBL/GenBank/DDBJ whole genome shotgun (WGS) entry which is preliminary data.</text>
</comment>